<reference evidence="1 2" key="1">
    <citation type="submission" date="2019-11" db="EMBL/GenBank/DDBJ databases">
        <title>Whole genome sequence of Oryza granulata.</title>
        <authorList>
            <person name="Li W."/>
        </authorList>
    </citation>
    <scope>NUCLEOTIDE SEQUENCE [LARGE SCALE GENOMIC DNA]</scope>
    <source>
        <strain evidence="2">cv. Menghai</strain>
        <tissue evidence="1">Leaf</tissue>
    </source>
</reference>
<dbReference type="AlphaFoldDB" id="A0A6G1EG64"/>
<proteinExistence type="predicted"/>
<dbReference type="Proteomes" id="UP000479710">
    <property type="component" value="Unassembled WGS sequence"/>
</dbReference>
<accession>A0A6G1EG64</accession>
<dbReference type="EMBL" id="SPHZ02000003">
    <property type="protein sequence ID" value="KAF0922943.1"/>
    <property type="molecule type" value="Genomic_DNA"/>
</dbReference>
<sequence>MRLKVLGAQLNAFAFSSAFIFRRFPRDPLGSQLSGGSTGEWLRLRGVLVCVVARDAVGRVGWLVGSSGWRETDEYYVLLVGRLR</sequence>
<comment type="caution">
    <text evidence="1">The sequence shown here is derived from an EMBL/GenBank/DDBJ whole genome shotgun (WGS) entry which is preliminary data.</text>
</comment>
<gene>
    <name evidence="1" type="ORF">E2562_002180</name>
</gene>
<evidence type="ECO:0000313" key="1">
    <source>
        <dbReference type="EMBL" id="KAF0922943.1"/>
    </source>
</evidence>
<organism evidence="1 2">
    <name type="scientific">Oryza meyeriana var. granulata</name>
    <dbReference type="NCBI Taxonomy" id="110450"/>
    <lineage>
        <taxon>Eukaryota</taxon>
        <taxon>Viridiplantae</taxon>
        <taxon>Streptophyta</taxon>
        <taxon>Embryophyta</taxon>
        <taxon>Tracheophyta</taxon>
        <taxon>Spermatophyta</taxon>
        <taxon>Magnoliopsida</taxon>
        <taxon>Liliopsida</taxon>
        <taxon>Poales</taxon>
        <taxon>Poaceae</taxon>
        <taxon>BOP clade</taxon>
        <taxon>Oryzoideae</taxon>
        <taxon>Oryzeae</taxon>
        <taxon>Oryzinae</taxon>
        <taxon>Oryza</taxon>
        <taxon>Oryza meyeriana</taxon>
    </lineage>
</organism>
<keyword evidence="2" id="KW-1185">Reference proteome</keyword>
<name>A0A6G1EG64_9ORYZ</name>
<protein>
    <submittedName>
        <fullName evidence="1">Uncharacterized protein</fullName>
    </submittedName>
</protein>
<evidence type="ECO:0000313" key="2">
    <source>
        <dbReference type="Proteomes" id="UP000479710"/>
    </source>
</evidence>